<reference evidence="2" key="1">
    <citation type="submission" date="2021-01" db="EMBL/GenBank/DDBJ databases">
        <authorList>
            <person name="Corre E."/>
            <person name="Pelletier E."/>
            <person name="Niang G."/>
            <person name="Scheremetjew M."/>
            <person name="Finn R."/>
            <person name="Kale V."/>
            <person name="Holt S."/>
            <person name="Cochrane G."/>
            <person name="Meng A."/>
            <person name="Brown T."/>
            <person name="Cohen L."/>
        </authorList>
    </citation>
    <scope>NUCLEOTIDE SEQUENCE</scope>
    <source>
        <strain evidence="2">CCMP281</strain>
    </source>
</reference>
<gene>
    <name evidence="2" type="ORF">HERI1096_LOCUS35451</name>
</gene>
<evidence type="ECO:0000313" key="2">
    <source>
        <dbReference type="EMBL" id="CAE0144676.1"/>
    </source>
</evidence>
<protein>
    <submittedName>
        <fullName evidence="2">Uncharacterized protein</fullName>
    </submittedName>
</protein>
<sequence length="276" mass="29493">MSKKKDGLQGCLGQRKTGHVVKGNLGLDMVEVVPLKVHQQLQEETAQVRRMVAELALTVTALQARVDSQAAVCKMLQQQAAHTDNLHTMADAEGDMHEHADEEAGDSKGAGPTPPASAPVLEGSTRTADVHGKVPVFVCVEAHAHNEGPTKGTRNLARSGTRDLLRAEDPPLNMEDEGDTELDSLYAYALVVLLMAKPKYQAEAASLMVLLLAMQTFLAFSFMDAGTLLILISQKPLFYPSVSPNLFYPGSILANEFTTSAGMVVTKVQAASTAAV</sequence>
<dbReference type="EMBL" id="HBHX01064075">
    <property type="protein sequence ID" value="CAE0144676.1"/>
    <property type="molecule type" value="Transcribed_RNA"/>
</dbReference>
<proteinExistence type="predicted"/>
<feature type="compositionally biased region" description="Basic and acidic residues" evidence="1">
    <location>
        <begin position="96"/>
        <end position="106"/>
    </location>
</feature>
<evidence type="ECO:0000256" key="1">
    <source>
        <dbReference type="SAM" id="MobiDB-lite"/>
    </source>
</evidence>
<organism evidence="2">
    <name type="scientific">Haptolina ericina</name>
    <dbReference type="NCBI Taxonomy" id="156174"/>
    <lineage>
        <taxon>Eukaryota</taxon>
        <taxon>Haptista</taxon>
        <taxon>Haptophyta</taxon>
        <taxon>Prymnesiophyceae</taxon>
        <taxon>Prymnesiales</taxon>
        <taxon>Prymnesiaceae</taxon>
        <taxon>Haptolina</taxon>
    </lineage>
</organism>
<accession>A0A7S3BW62</accession>
<name>A0A7S3BW62_9EUKA</name>
<feature type="region of interest" description="Disordered" evidence="1">
    <location>
        <begin position="96"/>
        <end position="125"/>
    </location>
</feature>
<dbReference type="AlphaFoldDB" id="A0A7S3BW62"/>